<dbReference type="InterPro" id="IPR029058">
    <property type="entry name" value="AB_hydrolase_fold"/>
</dbReference>
<dbReference type="Gene3D" id="3.40.50.1820">
    <property type="entry name" value="alpha/beta hydrolase"/>
    <property type="match status" value="1"/>
</dbReference>
<dbReference type="PANTHER" id="PTHR43798:SF33">
    <property type="entry name" value="HYDROLASE, PUTATIVE (AFU_ORTHOLOGUE AFUA_2G14860)-RELATED"/>
    <property type="match status" value="1"/>
</dbReference>
<gene>
    <name evidence="4" type="ORF">OG563_35675</name>
</gene>
<evidence type="ECO:0000259" key="3">
    <source>
        <dbReference type="Pfam" id="PF00561"/>
    </source>
</evidence>
<evidence type="ECO:0000256" key="2">
    <source>
        <dbReference type="ARBA" id="ARBA00022801"/>
    </source>
</evidence>
<evidence type="ECO:0000313" key="5">
    <source>
        <dbReference type="Proteomes" id="UP001432062"/>
    </source>
</evidence>
<dbReference type="Proteomes" id="UP001432062">
    <property type="component" value="Chromosome"/>
</dbReference>
<dbReference type="InterPro" id="IPR050266">
    <property type="entry name" value="AB_hydrolase_sf"/>
</dbReference>
<sequence>MLGEIELFVASAGSGTHPPLLVIHGGPDWDHSYLRQPLAELAGTRRLLLPDLRGCGRSARGLPIEDYRPDTVVADLLTILDIFDIHTTDLLGFSYGGLLAQRVAVAAPKRFRRMIIASSSVLPVPANAYADWPERKTLMAAEHAVWSDSSPSGPERTRAAAFAGARANVRRVDAFPEYLRRLRAVSFSGEWDSARRAGTLPSARIDDPLRTLARTGIPILLLHGRFDMTFPAALAEQAAAELPNAQAVVLDQAGHMAHIDQPEQWLVAVERFLNRPL</sequence>
<comment type="similarity">
    <text evidence="1">Belongs to the peptidase S33 family.</text>
</comment>
<evidence type="ECO:0000313" key="4">
    <source>
        <dbReference type="EMBL" id="WUV44473.1"/>
    </source>
</evidence>
<dbReference type="InterPro" id="IPR000073">
    <property type="entry name" value="AB_hydrolase_1"/>
</dbReference>
<keyword evidence="5" id="KW-1185">Reference proteome</keyword>
<accession>A0ABZ1YN13</accession>
<feature type="domain" description="AB hydrolase-1" evidence="3">
    <location>
        <begin position="18"/>
        <end position="262"/>
    </location>
</feature>
<name>A0ABZ1YN13_9NOCA</name>
<dbReference type="PRINTS" id="PR00793">
    <property type="entry name" value="PROAMNOPTASE"/>
</dbReference>
<dbReference type="SUPFAM" id="SSF53474">
    <property type="entry name" value="alpha/beta-Hydrolases"/>
    <property type="match status" value="1"/>
</dbReference>
<dbReference type="Pfam" id="PF00561">
    <property type="entry name" value="Abhydrolase_1"/>
    <property type="match status" value="1"/>
</dbReference>
<evidence type="ECO:0000256" key="1">
    <source>
        <dbReference type="ARBA" id="ARBA00010088"/>
    </source>
</evidence>
<proteinExistence type="inferred from homology"/>
<dbReference type="InterPro" id="IPR002410">
    <property type="entry name" value="Peptidase_S33"/>
</dbReference>
<dbReference type="RefSeq" id="WP_329407400.1">
    <property type="nucleotide sequence ID" value="NZ_CP109441.1"/>
</dbReference>
<dbReference type="EMBL" id="CP109441">
    <property type="protein sequence ID" value="WUV44473.1"/>
    <property type="molecule type" value="Genomic_DNA"/>
</dbReference>
<keyword evidence="2 4" id="KW-0378">Hydrolase</keyword>
<reference evidence="4" key="1">
    <citation type="submission" date="2022-10" db="EMBL/GenBank/DDBJ databases">
        <title>The complete genomes of actinobacterial strains from the NBC collection.</title>
        <authorList>
            <person name="Joergensen T.S."/>
            <person name="Alvarez Arevalo M."/>
            <person name="Sterndorff E.B."/>
            <person name="Faurdal D."/>
            <person name="Vuksanovic O."/>
            <person name="Mourched A.-S."/>
            <person name="Charusanti P."/>
            <person name="Shaw S."/>
            <person name="Blin K."/>
            <person name="Weber T."/>
        </authorList>
    </citation>
    <scope>NUCLEOTIDE SEQUENCE</scope>
    <source>
        <strain evidence="4">NBC_01482</strain>
    </source>
</reference>
<dbReference type="GO" id="GO:0016787">
    <property type="term" value="F:hydrolase activity"/>
    <property type="evidence" value="ECO:0007669"/>
    <property type="project" value="UniProtKB-KW"/>
</dbReference>
<protein>
    <submittedName>
        <fullName evidence="4">Alpha/beta hydrolase</fullName>
    </submittedName>
</protein>
<organism evidence="4 5">
    <name type="scientific">Nocardia vinacea</name>
    <dbReference type="NCBI Taxonomy" id="96468"/>
    <lineage>
        <taxon>Bacteria</taxon>
        <taxon>Bacillati</taxon>
        <taxon>Actinomycetota</taxon>
        <taxon>Actinomycetes</taxon>
        <taxon>Mycobacteriales</taxon>
        <taxon>Nocardiaceae</taxon>
        <taxon>Nocardia</taxon>
    </lineage>
</organism>
<dbReference type="PANTHER" id="PTHR43798">
    <property type="entry name" value="MONOACYLGLYCEROL LIPASE"/>
    <property type="match status" value="1"/>
</dbReference>
<dbReference type="PRINTS" id="PR00111">
    <property type="entry name" value="ABHYDROLASE"/>
</dbReference>